<comment type="caution">
    <text evidence="1">The sequence shown here is derived from an EMBL/GenBank/DDBJ whole genome shotgun (WGS) entry which is preliminary data.</text>
</comment>
<dbReference type="EMBL" id="BARW01043288">
    <property type="protein sequence ID" value="GAJ18976.1"/>
    <property type="molecule type" value="Genomic_DNA"/>
</dbReference>
<evidence type="ECO:0000313" key="1">
    <source>
        <dbReference type="EMBL" id="GAJ18976.1"/>
    </source>
</evidence>
<name>X1VQH9_9ZZZZ</name>
<dbReference type="AlphaFoldDB" id="X1VQH9"/>
<organism evidence="1">
    <name type="scientific">marine sediment metagenome</name>
    <dbReference type="NCBI Taxonomy" id="412755"/>
    <lineage>
        <taxon>unclassified sequences</taxon>
        <taxon>metagenomes</taxon>
        <taxon>ecological metagenomes</taxon>
    </lineage>
</organism>
<gene>
    <name evidence="1" type="ORF">S12H4_63515</name>
</gene>
<protein>
    <submittedName>
        <fullName evidence="1">Uncharacterized protein</fullName>
    </submittedName>
</protein>
<reference evidence="1" key="1">
    <citation type="journal article" date="2014" name="Front. Microbiol.">
        <title>High frequency of phylogenetically diverse reductive dehalogenase-homologous genes in deep subseafloor sedimentary metagenomes.</title>
        <authorList>
            <person name="Kawai M."/>
            <person name="Futagami T."/>
            <person name="Toyoda A."/>
            <person name="Takaki Y."/>
            <person name="Nishi S."/>
            <person name="Hori S."/>
            <person name="Arai W."/>
            <person name="Tsubouchi T."/>
            <person name="Morono Y."/>
            <person name="Uchiyama I."/>
            <person name="Ito T."/>
            <person name="Fujiyama A."/>
            <person name="Inagaki F."/>
            <person name="Takami H."/>
        </authorList>
    </citation>
    <scope>NUCLEOTIDE SEQUENCE</scope>
    <source>
        <strain evidence="1">Expedition CK06-06</strain>
    </source>
</reference>
<accession>X1VQH9</accession>
<feature type="non-terminal residue" evidence="1">
    <location>
        <position position="37"/>
    </location>
</feature>
<sequence>KTYGNITDTFRVMPIVTDLENDGTYELLIGSTLGFMY</sequence>
<feature type="non-terminal residue" evidence="1">
    <location>
        <position position="1"/>
    </location>
</feature>
<proteinExistence type="predicted"/>